<evidence type="ECO:0000313" key="5">
    <source>
        <dbReference type="Proteomes" id="UP000664844"/>
    </source>
</evidence>
<evidence type="ECO:0000256" key="2">
    <source>
        <dbReference type="SAM" id="Phobius"/>
    </source>
</evidence>
<dbReference type="InterPro" id="IPR007890">
    <property type="entry name" value="CHASE2"/>
</dbReference>
<organism evidence="4 5">
    <name type="scientific">Phormidium pseudopriestleyi FRX01</name>
    <dbReference type="NCBI Taxonomy" id="1759528"/>
    <lineage>
        <taxon>Bacteria</taxon>
        <taxon>Bacillati</taxon>
        <taxon>Cyanobacteriota</taxon>
        <taxon>Cyanophyceae</taxon>
        <taxon>Oscillatoriophycideae</taxon>
        <taxon>Oscillatoriales</taxon>
        <taxon>Oscillatoriaceae</taxon>
        <taxon>Phormidium</taxon>
    </lineage>
</organism>
<dbReference type="Pfam" id="PF00211">
    <property type="entry name" value="Guanylate_cyc"/>
    <property type="match status" value="1"/>
</dbReference>
<dbReference type="InterPro" id="IPR029787">
    <property type="entry name" value="Nucleotide_cyclase"/>
</dbReference>
<dbReference type="EMBL" id="JAFLQW010000144">
    <property type="protein sequence ID" value="MBO0348567.1"/>
    <property type="molecule type" value="Genomic_DNA"/>
</dbReference>
<dbReference type="PANTHER" id="PTHR43081:SF1">
    <property type="entry name" value="ADENYLATE CYCLASE, TERMINAL-DIFFERENTIATION SPECIFIC"/>
    <property type="match status" value="1"/>
</dbReference>
<dbReference type="SMART" id="SM00044">
    <property type="entry name" value="CYCc"/>
    <property type="match status" value="1"/>
</dbReference>
<evidence type="ECO:0000259" key="3">
    <source>
        <dbReference type="PROSITE" id="PS50125"/>
    </source>
</evidence>
<dbReference type="Pfam" id="PF05226">
    <property type="entry name" value="CHASE2"/>
    <property type="match status" value="1"/>
</dbReference>
<dbReference type="InterPro" id="IPR001054">
    <property type="entry name" value="A/G_cyclase"/>
</dbReference>
<dbReference type="Gene3D" id="3.30.70.1230">
    <property type="entry name" value="Nucleotide cyclase"/>
    <property type="match status" value="1"/>
</dbReference>
<reference evidence="4 5" key="1">
    <citation type="submission" date="2021-03" db="EMBL/GenBank/DDBJ databases">
        <title>Metabolic Capacity of the Antarctic Cyanobacterium Phormidium pseudopriestleyi that Sustains Oxygenic Photosynthesis in the Presence of Hydrogen Sulfide.</title>
        <authorList>
            <person name="Lumian J.E."/>
            <person name="Jungblut A.D."/>
            <person name="Dillon M.L."/>
            <person name="Hawes I."/>
            <person name="Doran P.T."/>
            <person name="Mackey T.J."/>
            <person name="Dick G.J."/>
            <person name="Grettenberger C.L."/>
            <person name="Sumner D.Y."/>
        </authorList>
    </citation>
    <scope>NUCLEOTIDE SEQUENCE [LARGE SCALE GENOMIC DNA]</scope>
    <source>
        <strain evidence="4 5">FRX01</strain>
    </source>
</reference>
<comment type="similarity">
    <text evidence="1">Belongs to the adenylyl cyclase class-3 family.</text>
</comment>
<proteinExistence type="inferred from homology"/>
<dbReference type="PANTHER" id="PTHR43081">
    <property type="entry name" value="ADENYLATE CYCLASE, TERMINAL-DIFFERENTIATION SPECIFIC-RELATED"/>
    <property type="match status" value="1"/>
</dbReference>
<gene>
    <name evidence="4" type="ORF">J0895_05485</name>
</gene>
<dbReference type="CDD" id="cd07302">
    <property type="entry name" value="CHD"/>
    <property type="match status" value="1"/>
</dbReference>
<comment type="caution">
    <text evidence="4">The sequence shown here is derived from an EMBL/GenBank/DDBJ whole genome shotgun (WGS) entry which is preliminary data.</text>
</comment>
<dbReference type="SUPFAM" id="SSF55073">
    <property type="entry name" value="Nucleotide cyclase"/>
    <property type="match status" value="1"/>
</dbReference>
<feature type="transmembrane region" description="Helical" evidence="2">
    <location>
        <begin position="371"/>
        <end position="394"/>
    </location>
</feature>
<dbReference type="InterPro" id="IPR050697">
    <property type="entry name" value="Adenylyl/Guanylyl_Cyclase_3/4"/>
</dbReference>
<feature type="transmembrane region" description="Helical" evidence="2">
    <location>
        <begin position="400"/>
        <end position="420"/>
    </location>
</feature>
<evidence type="ECO:0000256" key="1">
    <source>
        <dbReference type="ARBA" id="ARBA00005381"/>
    </source>
</evidence>
<feature type="domain" description="Guanylate cyclase" evidence="3">
    <location>
        <begin position="466"/>
        <end position="604"/>
    </location>
</feature>
<accession>A0ABS3FQD1</accession>
<keyword evidence="2" id="KW-0472">Membrane</keyword>
<dbReference type="Proteomes" id="UP000664844">
    <property type="component" value="Unassembled WGS sequence"/>
</dbReference>
<sequence length="661" mass="73060">MVRLFQEFLDQTHESKKLNHSRRPVFAKFLRQIQKKLPDLTGVAVVGMATLCTSGFVLGVRQLGGFQHGELMVFDRLMQWRADEGPDPRIAIVEISEEDIQAEGWPLSDRTLAQALENLQQYQPVAIGLDLYRDLPQPPGHPELLKELDAPNIIAIRNDSPGVNPPPSVPAERIGFNDLVSDPDGPIRRNLISFVLNGKTNLSFSLQLAMLYLGDQGVFPQPSETQPGQIVWGKAVLAPLQSNSGGYTHLDAQGFQILLNYRSRKEVAPSIPLSEVLADRLEPKWIRDKIIVIGTTAPSIKDVHQTPYSSVENNPFMPGVLIHAQMLSQLVSAVLDGRPLFWVWPEWAEVLWVIGWITVGGSTAWLIRHPLILPVVTGACAGTLFLASCILFTQAGWVPVVTPLVGLAIAVGGVVAFRAYQSGQQQQIVMKLLGQNASPEIAEALWENRDRLLKDGKLPGQKLTATMLFTDLKDFSTISEQMPPEALLEWLNEYLDVLSQVVQEHQGIINKFTGDGIMAAFGVPLPRQSSADIARDARNAVASGLAMADRLQELNRNWQKRGLPVIQMRVGIFTGAVVAGSLGGKERQEYGIIGDSVNIASRLESCEKDRQSSICRVLIAHETLIHIQDEFFVEHWGPLALKGKQQTVDVYRVVARRHPTP</sequence>
<dbReference type="PROSITE" id="PS50125">
    <property type="entry name" value="GUANYLATE_CYCLASE_2"/>
    <property type="match status" value="1"/>
</dbReference>
<keyword evidence="2" id="KW-0812">Transmembrane</keyword>
<evidence type="ECO:0000313" key="4">
    <source>
        <dbReference type="EMBL" id="MBO0348567.1"/>
    </source>
</evidence>
<keyword evidence="2" id="KW-1133">Transmembrane helix</keyword>
<keyword evidence="5" id="KW-1185">Reference proteome</keyword>
<dbReference type="SMART" id="SM01080">
    <property type="entry name" value="CHASE2"/>
    <property type="match status" value="1"/>
</dbReference>
<protein>
    <submittedName>
        <fullName evidence="4">Adenylate/guanylate cyclase domain-containing protein</fullName>
    </submittedName>
</protein>
<name>A0ABS3FQD1_9CYAN</name>